<comment type="similarity">
    <text evidence="2 14">Belongs to the peptidase M50B family.</text>
</comment>
<evidence type="ECO:0000256" key="14">
    <source>
        <dbReference type="PIRNR" id="PIRNR006404"/>
    </source>
</evidence>
<dbReference type="Proteomes" id="UP000319004">
    <property type="component" value="Chromosome"/>
</dbReference>
<evidence type="ECO:0000256" key="1">
    <source>
        <dbReference type="ARBA" id="ARBA00004651"/>
    </source>
</evidence>
<dbReference type="GO" id="GO:0008237">
    <property type="term" value="F:metallopeptidase activity"/>
    <property type="evidence" value="ECO:0007669"/>
    <property type="project" value="UniProtKB-UniRule"/>
</dbReference>
<feature type="binding site" evidence="16">
    <location>
        <position position="62"/>
    </location>
    <ligand>
        <name>Zn(2+)</name>
        <dbReference type="ChEBI" id="CHEBI:29105"/>
        <note>catalytic</note>
    </ligand>
</feature>
<evidence type="ECO:0000313" key="20">
    <source>
        <dbReference type="Proteomes" id="UP000319004"/>
    </source>
</evidence>
<dbReference type="Gene3D" id="3.10.580.10">
    <property type="entry name" value="CBS-domain"/>
    <property type="match status" value="1"/>
</dbReference>
<dbReference type="InterPro" id="IPR008915">
    <property type="entry name" value="Peptidase_M50"/>
</dbReference>
<comment type="cofactor">
    <cofactor evidence="14 16">
        <name>Zn(2+)</name>
        <dbReference type="ChEBI" id="CHEBI:29105"/>
    </cofactor>
    <text evidence="14 16">Binds 1 zinc ion per subunit.</text>
</comment>
<dbReference type="OrthoDB" id="9800627at2"/>
<keyword evidence="9 14" id="KW-0862">Zinc</keyword>
<keyword evidence="5 14" id="KW-0812">Transmembrane</keyword>
<dbReference type="KEGG" id="snep:Enr13x_36200"/>
<evidence type="ECO:0000256" key="12">
    <source>
        <dbReference type="ARBA" id="ARBA00023122"/>
    </source>
</evidence>
<keyword evidence="4 14" id="KW-0645">Protease</keyword>
<keyword evidence="7" id="KW-0677">Repeat</keyword>
<dbReference type="CDD" id="cd06164">
    <property type="entry name" value="S2P-M50_SpoIVFB_CBS"/>
    <property type="match status" value="1"/>
</dbReference>
<evidence type="ECO:0000256" key="15">
    <source>
        <dbReference type="PIRSR" id="PIRSR006404-1"/>
    </source>
</evidence>
<keyword evidence="8 14" id="KW-0378">Hydrolase</keyword>
<name>A0A518HSD2_9BACT</name>
<dbReference type="InterPro" id="IPR016483">
    <property type="entry name" value="UCP006404_Pept_M50_CBS"/>
</dbReference>
<evidence type="ECO:0000256" key="3">
    <source>
        <dbReference type="ARBA" id="ARBA00022475"/>
    </source>
</evidence>
<reference evidence="19 20" key="1">
    <citation type="submission" date="2019-03" db="EMBL/GenBank/DDBJ databases">
        <title>Deep-cultivation of Planctomycetes and their phenomic and genomic characterization uncovers novel biology.</title>
        <authorList>
            <person name="Wiegand S."/>
            <person name="Jogler M."/>
            <person name="Boedeker C."/>
            <person name="Pinto D."/>
            <person name="Vollmers J."/>
            <person name="Rivas-Marin E."/>
            <person name="Kohn T."/>
            <person name="Peeters S.H."/>
            <person name="Heuer A."/>
            <person name="Rast P."/>
            <person name="Oberbeckmann S."/>
            <person name="Bunk B."/>
            <person name="Jeske O."/>
            <person name="Meyerdierks A."/>
            <person name="Storesund J.E."/>
            <person name="Kallscheuer N."/>
            <person name="Luecker S."/>
            <person name="Lage O.M."/>
            <person name="Pohl T."/>
            <person name="Merkel B.J."/>
            <person name="Hornburger P."/>
            <person name="Mueller R.-W."/>
            <person name="Bruemmer F."/>
            <person name="Labrenz M."/>
            <person name="Spormann A.M."/>
            <person name="Op den Camp H."/>
            <person name="Overmann J."/>
            <person name="Amann R."/>
            <person name="Jetten M.S.M."/>
            <person name="Mascher T."/>
            <person name="Medema M.H."/>
            <person name="Devos D.P."/>
            <person name="Kaster A.-K."/>
            <person name="Ovreas L."/>
            <person name="Rohde M."/>
            <person name="Galperin M.Y."/>
            <person name="Jogler C."/>
        </authorList>
    </citation>
    <scope>NUCLEOTIDE SEQUENCE [LARGE SCALE GENOMIC DNA]</scope>
    <source>
        <strain evidence="19 20">Enr13</strain>
    </source>
</reference>
<feature type="binding site" evidence="16">
    <location>
        <position position="178"/>
    </location>
    <ligand>
        <name>Zn(2+)</name>
        <dbReference type="ChEBI" id="CHEBI:29105"/>
        <note>catalytic</note>
    </ligand>
</feature>
<dbReference type="InterPro" id="IPR046342">
    <property type="entry name" value="CBS_dom_sf"/>
</dbReference>
<evidence type="ECO:0000256" key="10">
    <source>
        <dbReference type="ARBA" id="ARBA00022989"/>
    </source>
</evidence>
<feature type="transmembrane region" description="Helical" evidence="14">
    <location>
        <begin position="12"/>
        <end position="31"/>
    </location>
</feature>
<evidence type="ECO:0000256" key="2">
    <source>
        <dbReference type="ARBA" id="ARBA00007931"/>
    </source>
</evidence>
<evidence type="ECO:0000256" key="6">
    <source>
        <dbReference type="ARBA" id="ARBA00022723"/>
    </source>
</evidence>
<gene>
    <name evidence="19" type="primary">rip3_1</name>
    <name evidence="19" type="ORF">Enr13x_36200</name>
</gene>
<organism evidence="19 20">
    <name type="scientific">Stieleria neptunia</name>
    <dbReference type="NCBI Taxonomy" id="2527979"/>
    <lineage>
        <taxon>Bacteria</taxon>
        <taxon>Pseudomonadati</taxon>
        <taxon>Planctomycetota</taxon>
        <taxon>Planctomycetia</taxon>
        <taxon>Pirellulales</taxon>
        <taxon>Pirellulaceae</taxon>
        <taxon>Stieleria</taxon>
    </lineage>
</organism>
<evidence type="ECO:0000313" key="19">
    <source>
        <dbReference type="EMBL" id="QDV43762.1"/>
    </source>
</evidence>
<feature type="domain" description="CBS" evidence="18">
    <location>
        <begin position="256"/>
        <end position="312"/>
    </location>
</feature>
<keyword evidence="6 14" id="KW-0479">Metal-binding</keyword>
<keyword evidence="3 14" id="KW-1003">Cell membrane</keyword>
<keyword evidence="12 17" id="KW-0129">CBS domain</keyword>
<keyword evidence="11 14" id="KW-0482">Metalloprotease</keyword>
<sequence length="375" mass="40817">MWRRRLKLGTYFRIGVYVHWSFALLVAYVAYAGYQDGIIGTVFGITLLLGMFFCVTLHEYGHALMARRFGIETLDITLFPIGGVARLMKIPRIPWQEFLVAVAGPAVNIVILLSLGTVLWVVPGLGLPSLREILTEVEAGDRVIEVLNSPTPLGYLLSMMLVNTALVLFNMIPAFPMDGGRVLRSVLAMGIEYRRATRIASYIGVLCAIVMGGLALHHGAVTAGLIAVFICYAGLSEARQVEVIEPLRDLTIHDAMIHQPPRLLMDMELEELLPSLRSCPTTAVPVVGQDEFVVGILSLEDVTEAVQRGADPRTTVGQLARYDAPVLSPDESLESVVTRPLEGCRQFAVADAGGRLIGLLDLDTLRVRAGLATQG</sequence>
<evidence type="ECO:0000256" key="9">
    <source>
        <dbReference type="ARBA" id="ARBA00022833"/>
    </source>
</evidence>
<feature type="transmembrane region" description="Helical" evidence="14">
    <location>
        <begin position="37"/>
        <end position="58"/>
    </location>
</feature>
<comment type="subcellular location">
    <subcellularLocation>
        <location evidence="1 14">Cell membrane</location>
        <topology evidence="1 14">Multi-pass membrane protein</topology>
    </subcellularLocation>
</comment>
<dbReference type="CDD" id="cd02205">
    <property type="entry name" value="CBS_pair_SF"/>
    <property type="match status" value="1"/>
</dbReference>
<evidence type="ECO:0000256" key="5">
    <source>
        <dbReference type="ARBA" id="ARBA00022692"/>
    </source>
</evidence>
<evidence type="ECO:0000256" key="7">
    <source>
        <dbReference type="ARBA" id="ARBA00022737"/>
    </source>
</evidence>
<keyword evidence="13 14" id="KW-0472">Membrane</keyword>
<feature type="active site" evidence="15">
    <location>
        <position position="59"/>
    </location>
</feature>
<evidence type="ECO:0000256" key="13">
    <source>
        <dbReference type="ARBA" id="ARBA00023136"/>
    </source>
</evidence>
<proteinExistence type="inferred from homology"/>
<evidence type="ECO:0000256" key="17">
    <source>
        <dbReference type="PROSITE-ProRule" id="PRU00703"/>
    </source>
</evidence>
<dbReference type="PANTHER" id="PTHR39188:SF3">
    <property type="entry name" value="STAGE IV SPORULATION PROTEIN FB"/>
    <property type="match status" value="1"/>
</dbReference>
<dbReference type="SUPFAM" id="SSF54631">
    <property type="entry name" value="CBS-domain pair"/>
    <property type="match status" value="1"/>
</dbReference>
<dbReference type="GO" id="GO:0006508">
    <property type="term" value="P:proteolysis"/>
    <property type="evidence" value="ECO:0007669"/>
    <property type="project" value="UniProtKB-KW"/>
</dbReference>
<feature type="transmembrane region" description="Helical" evidence="14">
    <location>
        <begin position="196"/>
        <end position="214"/>
    </location>
</feature>
<keyword evidence="10 14" id="KW-1133">Transmembrane helix</keyword>
<evidence type="ECO:0000256" key="8">
    <source>
        <dbReference type="ARBA" id="ARBA00022801"/>
    </source>
</evidence>
<dbReference type="AlphaFoldDB" id="A0A518HSD2"/>
<dbReference type="Pfam" id="PF00571">
    <property type="entry name" value="CBS"/>
    <property type="match status" value="2"/>
</dbReference>
<dbReference type="RefSeq" id="WP_145388079.1">
    <property type="nucleotide sequence ID" value="NZ_CP037423.1"/>
</dbReference>
<dbReference type="PANTHER" id="PTHR39188">
    <property type="entry name" value="MEMBRANE-ASSOCIATED ZINC METALLOPROTEASE M50B"/>
    <property type="match status" value="1"/>
</dbReference>
<dbReference type="GO" id="GO:0005886">
    <property type="term" value="C:plasma membrane"/>
    <property type="evidence" value="ECO:0007669"/>
    <property type="project" value="UniProtKB-SubCell"/>
</dbReference>
<dbReference type="PIRSF" id="PIRSF006404">
    <property type="entry name" value="UCP006404_Pept_M50_CBS"/>
    <property type="match status" value="1"/>
</dbReference>
<dbReference type="GO" id="GO:0046872">
    <property type="term" value="F:metal ion binding"/>
    <property type="evidence" value="ECO:0007669"/>
    <property type="project" value="UniProtKB-UniRule"/>
</dbReference>
<evidence type="ECO:0000259" key="18">
    <source>
        <dbReference type="PROSITE" id="PS51371"/>
    </source>
</evidence>
<dbReference type="EMBL" id="CP037423">
    <property type="protein sequence ID" value="QDV43762.1"/>
    <property type="molecule type" value="Genomic_DNA"/>
</dbReference>
<feature type="transmembrane region" description="Helical" evidence="14">
    <location>
        <begin position="98"/>
        <end position="122"/>
    </location>
</feature>
<keyword evidence="20" id="KW-1185">Reference proteome</keyword>
<feature type="binding site" evidence="16">
    <location>
        <position position="58"/>
    </location>
    <ligand>
        <name>Zn(2+)</name>
        <dbReference type="ChEBI" id="CHEBI:29105"/>
        <note>catalytic</note>
    </ligand>
</feature>
<evidence type="ECO:0000256" key="4">
    <source>
        <dbReference type="ARBA" id="ARBA00022670"/>
    </source>
</evidence>
<dbReference type="Pfam" id="PF02163">
    <property type="entry name" value="Peptidase_M50"/>
    <property type="match status" value="1"/>
</dbReference>
<evidence type="ECO:0000256" key="16">
    <source>
        <dbReference type="PIRSR" id="PIRSR006404-2"/>
    </source>
</evidence>
<protein>
    <recommendedName>
        <fullName evidence="14">Zinc metalloprotease</fullName>
    </recommendedName>
</protein>
<accession>A0A518HSD2</accession>
<dbReference type="PROSITE" id="PS51371">
    <property type="entry name" value="CBS"/>
    <property type="match status" value="1"/>
</dbReference>
<dbReference type="InterPro" id="IPR000644">
    <property type="entry name" value="CBS_dom"/>
</dbReference>
<evidence type="ECO:0000256" key="11">
    <source>
        <dbReference type="ARBA" id="ARBA00023049"/>
    </source>
</evidence>
<feature type="transmembrane region" description="Helical" evidence="14">
    <location>
        <begin position="155"/>
        <end position="175"/>
    </location>
</feature>